<keyword evidence="3" id="KW-1185">Reference proteome</keyword>
<feature type="transmembrane region" description="Helical" evidence="1">
    <location>
        <begin position="134"/>
        <end position="154"/>
    </location>
</feature>
<comment type="caution">
    <text evidence="2">The sequence shown here is derived from an EMBL/GenBank/DDBJ whole genome shotgun (WGS) entry which is preliminary data.</text>
</comment>
<keyword evidence="1" id="KW-1133">Transmembrane helix</keyword>
<feature type="transmembrane region" description="Helical" evidence="1">
    <location>
        <begin position="161"/>
        <end position="179"/>
    </location>
</feature>
<reference evidence="2 3" key="1">
    <citation type="submission" date="2020-08" db="EMBL/GenBank/DDBJ databases">
        <title>A Genomic Blueprint of the Chicken Gut Microbiome.</title>
        <authorList>
            <person name="Gilroy R."/>
            <person name="Ravi A."/>
            <person name="Getino M."/>
            <person name="Pursley I."/>
            <person name="Horton D.L."/>
            <person name="Alikhan N.-F."/>
            <person name="Baker D."/>
            <person name="Gharbi K."/>
            <person name="Hall N."/>
            <person name="Watson M."/>
            <person name="Adriaenssens E.M."/>
            <person name="Foster-Nyarko E."/>
            <person name="Jarju S."/>
            <person name="Secka A."/>
            <person name="Antonio M."/>
            <person name="Oren A."/>
            <person name="Chaudhuri R."/>
            <person name="La Ragione R.M."/>
            <person name="Hildebrand F."/>
            <person name="Pallen M.J."/>
        </authorList>
    </citation>
    <scope>NUCLEOTIDE SEQUENCE [LARGE SCALE GENOMIC DNA]</scope>
    <source>
        <strain evidence="2 3">Sa3CUA8</strain>
    </source>
</reference>
<evidence type="ECO:0000256" key="1">
    <source>
        <dbReference type="SAM" id="Phobius"/>
    </source>
</evidence>
<gene>
    <name evidence="2" type="ORF">H9659_15255</name>
</gene>
<evidence type="ECO:0000313" key="2">
    <source>
        <dbReference type="EMBL" id="MBD7909694.1"/>
    </source>
</evidence>
<dbReference type="EMBL" id="JACSQY010000018">
    <property type="protein sequence ID" value="MBD7909694.1"/>
    <property type="molecule type" value="Genomic_DNA"/>
</dbReference>
<sequence>MAVTDYYLLWKVTVPSSWIAVVGGFILAWLAVRMKFGKSVADTVADALFTTIIVWKLSVIVTDFETVRRAPLALLYFNGGRFGFLGGILVAALFIRFSRKPKPLSVSRGFLLGIICAQAGYQVVMAILNEGTLMSKGMTIVLFAGVAVLAFLRIEDESVPVMYGAGLFVAFHAFIAALQPVGFTGIPFAATVVASVLVVIISSHFTQDKETDGGIR</sequence>
<evidence type="ECO:0000313" key="3">
    <source>
        <dbReference type="Proteomes" id="UP000659496"/>
    </source>
</evidence>
<organism evidence="2 3">
    <name type="scientific">Sporosarcina gallistercoris</name>
    <dbReference type="NCBI Taxonomy" id="2762245"/>
    <lineage>
        <taxon>Bacteria</taxon>
        <taxon>Bacillati</taxon>
        <taxon>Bacillota</taxon>
        <taxon>Bacilli</taxon>
        <taxon>Bacillales</taxon>
        <taxon>Caryophanaceae</taxon>
        <taxon>Sporosarcina</taxon>
    </lineage>
</organism>
<dbReference type="Proteomes" id="UP000659496">
    <property type="component" value="Unassembled WGS sequence"/>
</dbReference>
<accession>A0ABR8PNC9</accession>
<feature type="transmembrane region" description="Helical" evidence="1">
    <location>
        <begin position="109"/>
        <end position="128"/>
    </location>
</feature>
<feature type="transmembrane region" description="Helical" evidence="1">
    <location>
        <begin position="185"/>
        <end position="206"/>
    </location>
</feature>
<dbReference type="RefSeq" id="WP_191692176.1">
    <property type="nucleotide sequence ID" value="NZ_JACSQY010000018.1"/>
</dbReference>
<feature type="transmembrane region" description="Helical" evidence="1">
    <location>
        <begin position="73"/>
        <end position="97"/>
    </location>
</feature>
<keyword evidence="1" id="KW-0472">Membrane</keyword>
<feature type="transmembrane region" description="Helical" evidence="1">
    <location>
        <begin position="12"/>
        <end position="32"/>
    </location>
</feature>
<protein>
    <submittedName>
        <fullName evidence="2">Uncharacterized protein</fullName>
    </submittedName>
</protein>
<keyword evidence="1" id="KW-0812">Transmembrane</keyword>
<name>A0ABR8PNC9_9BACL</name>
<proteinExistence type="predicted"/>